<sequence>MSLRKYHQSMDKGKPGYAIFDPFWVQNETGMWS</sequence>
<dbReference type="WBParaSite" id="HNAJ_0001355101-mRNA-1">
    <property type="protein sequence ID" value="HNAJ_0001355101-mRNA-1"/>
    <property type="gene ID" value="HNAJ_0001355101"/>
</dbReference>
<proteinExistence type="predicted"/>
<gene>
    <name evidence="1" type="ORF">HNAJ_LOCUS13525</name>
</gene>
<organism evidence="3">
    <name type="scientific">Rodentolepis nana</name>
    <name type="common">Dwarf tapeworm</name>
    <name type="synonym">Hymenolepis nana</name>
    <dbReference type="NCBI Taxonomy" id="102285"/>
    <lineage>
        <taxon>Eukaryota</taxon>
        <taxon>Metazoa</taxon>
        <taxon>Spiralia</taxon>
        <taxon>Lophotrochozoa</taxon>
        <taxon>Platyhelminthes</taxon>
        <taxon>Cestoda</taxon>
        <taxon>Eucestoda</taxon>
        <taxon>Cyclophyllidea</taxon>
        <taxon>Hymenolepididae</taxon>
        <taxon>Rodentolepis</taxon>
    </lineage>
</organism>
<dbReference type="AlphaFoldDB" id="A0A0R3U0A2"/>
<evidence type="ECO:0000313" key="1">
    <source>
        <dbReference type="EMBL" id="VDO16194.1"/>
    </source>
</evidence>
<dbReference type="Proteomes" id="UP000278807">
    <property type="component" value="Unassembled WGS sequence"/>
</dbReference>
<dbReference type="EMBL" id="UZAE01015572">
    <property type="protein sequence ID" value="VDO16194.1"/>
    <property type="molecule type" value="Genomic_DNA"/>
</dbReference>
<evidence type="ECO:0000313" key="3">
    <source>
        <dbReference type="WBParaSite" id="HNAJ_0001355101-mRNA-1"/>
    </source>
</evidence>
<reference evidence="1 2" key="2">
    <citation type="submission" date="2018-11" db="EMBL/GenBank/DDBJ databases">
        <authorList>
            <consortium name="Pathogen Informatics"/>
        </authorList>
    </citation>
    <scope>NUCLEOTIDE SEQUENCE [LARGE SCALE GENOMIC DNA]</scope>
</reference>
<protein>
    <submittedName>
        <fullName evidence="3">Calpain catalytic domain-containing protein</fullName>
    </submittedName>
</protein>
<evidence type="ECO:0000313" key="2">
    <source>
        <dbReference type="Proteomes" id="UP000278807"/>
    </source>
</evidence>
<keyword evidence="2" id="KW-1185">Reference proteome</keyword>
<reference evidence="3" key="1">
    <citation type="submission" date="2017-02" db="UniProtKB">
        <authorList>
            <consortium name="WormBaseParasite"/>
        </authorList>
    </citation>
    <scope>IDENTIFICATION</scope>
</reference>
<name>A0A0R3U0A2_RODNA</name>
<accession>A0A0R3U0A2</accession>